<organism evidence="3 4">
    <name type="scientific">Virgibacillus kapii</name>
    <dbReference type="NCBI Taxonomy" id="1638645"/>
    <lineage>
        <taxon>Bacteria</taxon>
        <taxon>Bacillati</taxon>
        <taxon>Bacillota</taxon>
        <taxon>Bacilli</taxon>
        <taxon>Bacillales</taxon>
        <taxon>Bacillaceae</taxon>
        <taxon>Virgibacillus</taxon>
    </lineage>
</organism>
<evidence type="ECO:0000313" key="3">
    <source>
        <dbReference type="EMBL" id="GGJ42890.1"/>
    </source>
</evidence>
<dbReference type="RefSeq" id="WP_021291727.1">
    <property type="nucleotide sequence ID" value="NZ_BMPN01000001.1"/>
</dbReference>
<feature type="coiled-coil region" evidence="1">
    <location>
        <begin position="145"/>
        <end position="182"/>
    </location>
</feature>
<dbReference type="Proteomes" id="UP000634435">
    <property type="component" value="Unassembled WGS sequence"/>
</dbReference>
<comment type="caution">
    <text evidence="3">The sequence shown here is derived from an EMBL/GenBank/DDBJ whole genome shotgun (WGS) entry which is preliminary data.</text>
</comment>
<evidence type="ECO:0000313" key="4">
    <source>
        <dbReference type="Proteomes" id="UP000634435"/>
    </source>
</evidence>
<accession>A0ABQ2D277</accession>
<evidence type="ECO:0000256" key="1">
    <source>
        <dbReference type="SAM" id="Coils"/>
    </source>
</evidence>
<protein>
    <recommendedName>
        <fullName evidence="5">Cell-wall binding lipoprotein</fullName>
    </recommendedName>
</protein>
<dbReference type="PROSITE" id="PS51257">
    <property type="entry name" value="PROKAR_LIPOPROTEIN"/>
    <property type="match status" value="1"/>
</dbReference>
<proteinExistence type="predicted"/>
<feature type="signal peptide" evidence="2">
    <location>
        <begin position="1"/>
        <end position="22"/>
    </location>
</feature>
<feature type="coiled-coil region" evidence="1">
    <location>
        <begin position="23"/>
        <end position="121"/>
    </location>
</feature>
<dbReference type="Gene3D" id="1.20.120.570">
    <property type="entry name" value="YkyA-like"/>
    <property type="match status" value="1"/>
</dbReference>
<dbReference type="EMBL" id="BMPN01000001">
    <property type="protein sequence ID" value="GGJ42890.1"/>
    <property type="molecule type" value="Genomic_DNA"/>
</dbReference>
<reference evidence="4" key="1">
    <citation type="journal article" date="2019" name="Int. J. Syst. Evol. Microbiol.">
        <title>The Global Catalogue of Microorganisms (GCM) 10K type strain sequencing project: providing services to taxonomists for standard genome sequencing and annotation.</title>
        <authorList>
            <consortium name="The Broad Institute Genomics Platform"/>
            <consortium name="The Broad Institute Genome Sequencing Center for Infectious Disease"/>
            <person name="Wu L."/>
            <person name="Ma J."/>
        </authorList>
    </citation>
    <scope>NUCLEOTIDE SEQUENCE [LARGE SCALE GENOMIC DNA]</scope>
    <source>
        <strain evidence="4">JCM 30071</strain>
    </source>
</reference>
<keyword evidence="4" id="KW-1185">Reference proteome</keyword>
<dbReference type="InterPro" id="IPR019454">
    <property type="entry name" value="Lipoprot_YkyA-like"/>
</dbReference>
<dbReference type="Pfam" id="PF10368">
    <property type="entry name" value="YkyA"/>
    <property type="match status" value="1"/>
</dbReference>
<sequence length="229" mass="26660">MPMKKSVLIVISFLLFMMAACSSETTEEQIQGHLEEAVSLEKDFEEQQSKITELEKQEQELYSKIINLGMDEMDKIKELSGQAIDSIEKRSEAIKTEKASIEKAEEEFAETEDLIAEIEDEKLKETATSMTEVMQQRYETYHQLNDAYKNALALEKEMYNMLQKEDLEQETLTQQINEINESYQKVIDLNNSFNEHTVDYNEQKKAFYEQAGMEVNYEKNPTGNKSKEE</sequence>
<feature type="chain" id="PRO_5045553299" description="Cell-wall binding lipoprotein" evidence="2">
    <location>
        <begin position="23"/>
        <end position="229"/>
    </location>
</feature>
<evidence type="ECO:0000256" key="2">
    <source>
        <dbReference type="SAM" id="SignalP"/>
    </source>
</evidence>
<gene>
    <name evidence="3" type="ORF">GCM10007111_01200</name>
</gene>
<evidence type="ECO:0008006" key="5">
    <source>
        <dbReference type="Google" id="ProtNLM"/>
    </source>
</evidence>
<dbReference type="InterPro" id="IPR036785">
    <property type="entry name" value="YkyA-like_sf"/>
</dbReference>
<keyword evidence="1" id="KW-0175">Coiled coil</keyword>
<dbReference type="SUPFAM" id="SSF140423">
    <property type="entry name" value="MW0975(SA0943)-like"/>
    <property type="match status" value="1"/>
</dbReference>
<keyword evidence="2" id="KW-0732">Signal</keyword>
<name>A0ABQ2D277_9BACI</name>